<evidence type="ECO:0000256" key="6">
    <source>
        <dbReference type="ARBA" id="ARBA00023237"/>
    </source>
</evidence>
<dbReference type="OrthoDB" id="9768177at2"/>
<keyword evidence="10" id="KW-1185">Reference proteome</keyword>
<dbReference type="Gene3D" id="2.170.130.10">
    <property type="entry name" value="TonB-dependent receptor, plug domain"/>
    <property type="match status" value="1"/>
</dbReference>
<evidence type="ECO:0000256" key="3">
    <source>
        <dbReference type="ARBA" id="ARBA00022452"/>
    </source>
</evidence>
<comment type="similarity">
    <text evidence="7">Belongs to the TonB-dependent receptor family.</text>
</comment>
<evidence type="ECO:0000256" key="1">
    <source>
        <dbReference type="ARBA" id="ARBA00004571"/>
    </source>
</evidence>
<dbReference type="NCBIfam" id="TIGR04057">
    <property type="entry name" value="SusC_RagA_signa"/>
    <property type="match status" value="1"/>
</dbReference>
<dbReference type="Gene3D" id="2.60.40.1120">
    <property type="entry name" value="Carboxypeptidase-like, regulatory domain"/>
    <property type="match status" value="1"/>
</dbReference>
<dbReference type="EMBL" id="FNHH01000010">
    <property type="protein sequence ID" value="SDM35866.1"/>
    <property type="molecule type" value="Genomic_DNA"/>
</dbReference>
<comment type="subcellular location">
    <subcellularLocation>
        <location evidence="1 7">Cell outer membrane</location>
        <topology evidence="1 7">Multi-pass membrane protein</topology>
    </subcellularLocation>
</comment>
<reference evidence="10" key="1">
    <citation type="submission" date="2016-10" db="EMBL/GenBank/DDBJ databases">
        <authorList>
            <person name="Varghese N."/>
            <person name="Submissions S."/>
        </authorList>
    </citation>
    <scope>NUCLEOTIDE SEQUENCE [LARGE SCALE GENOMIC DNA]</scope>
    <source>
        <strain evidence="10">DSM 24536</strain>
    </source>
</reference>
<keyword evidence="4 7" id="KW-0812">Transmembrane</keyword>
<dbReference type="InterPro" id="IPR008969">
    <property type="entry name" value="CarboxyPept-like_regulatory"/>
</dbReference>
<feature type="domain" description="TonB-dependent receptor plug" evidence="8">
    <location>
        <begin position="220"/>
        <end position="343"/>
    </location>
</feature>
<dbReference type="SUPFAM" id="SSF56935">
    <property type="entry name" value="Porins"/>
    <property type="match status" value="1"/>
</dbReference>
<dbReference type="NCBIfam" id="TIGR04056">
    <property type="entry name" value="OMP_RagA_SusC"/>
    <property type="match status" value="1"/>
</dbReference>
<dbReference type="InterPro" id="IPR036942">
    <property type="entry name" value="Beta-barrel_TonB_sf"/>
</dbReference>
<dbReference type="Gene3D" id="2.40.170.20">
    <property type="entry name" value="TonB-dependent receptor, beta-barrel domain"/>
    <property type="match status" value="1"/>
</dbReference>
<evidence type="ECO:0000259" key="8">
    <source>
        <dbReference type="Pfam" id="PF07715"/>
    </source>
</evidence>
<evidence type="ECO:0000256" key="2">
    <source>
        <dbReference type="ARBA" id="ARBA00022448"/>
    </source>
</evidence>
<evidence type="ECO:0000256" key="7">
    <source>
        <dbReference type="PROSITE-ProRule" id="PRU01360"/>
    </source>
</evidence>
<keyword evidence="6 7" id="KW-0998">Cell outer membrane</keyword>
<evidence type="ECO:0000256" key="5">
    <source>
        <dbReference type="ARBA" id="ARBA00023136"/>
    </source>
</evidence>
<organism evidence="9 10">
    <name type="scientific">Daejeonella rubra</name>
    <dbReference type="NCBI Taxonomy" id="990371"/>
    <lineage>
        <taxon>Bacteria</taxon>
        <taxon>Pseudomonadati</taxon>
        <taxon>Bacteroidota</taxon>
        <taxon>Sphingobacteriia</taxon>
        <taxon>Sphingobacteriales</taxon>
        <taxon>Sphingobacteriaceae</taxon>
        <taxon>Daejeonella</taxon>
    </lineage>
</organism>
<dbReference type="InterPro" id="IPR039426">
    <property type="entry name" value="TonB-dep_rcpt-like"/>
</dbReference>
<dbReference type="Proteomes" id="UP000199226">
    <property type="component" value="Unassembled WGS sequence"/>
</dbReference>
<name>A0A1G9SK42_9SPHI</name>
<dbReference type="InterPro" id="IPR023997">
    <property type="entry name" value="TonB-dep_OMP_SusC/RagA_CS"/>
</dbReference>
<dbReference type="Pfam" id="PF07715">
    <property type="entry name" value="Plug"/>
    <property type="match status" value="1"/>
</dbReference>
<keyword evidence="5 7" id="KW-0472">Membrane</keyword>
<dbReference type="STRING" id="990371.SAMN05421813_11097"/>
<evidence type="ECO:0000313" key="10">
    <source>
        <dbReference type="Proteomes" id="UP000199226"/>
    </source>
</evidence>
<dbReference type="AlphaFoldDB" id="A0A1G9SK42"/>
<dbReference type="SUPFAM" id="SSF49464">
    <property type="entry name" value="Carboxypeptidase regulatory domain-like"/>
    <property type="match status" value="1"/>
</dbReference>
<dbReference type="InterPro" id="IPR023996">
    <property type="entry name" value="TonB-dep_OMP_SusC/RagA"/>
</dbReference>
<keyword evidence="3 7" id="KW-1134">Transmembrane beta strand</keyword>
<dbReference type="InterPro" id="IPR037066">
    <property type="entry name" value="Plug_dom_sf"/>
</dbReference>
<keyword evidence="2 7" id="KW-0813">Transport</keyword>
<dbReference type="GO" id="GO:0009279">
    <property type="term" value="C:cell outer membrane"/>
    <property type="evidence" value="ECO:0007669"/>
    <property type="project" value="UniProtKB-SubCell"/>
</dbReference>
<dbReference type="PROSITE" id="PS52016">
    <property type="entry name" value="TONB_DEPENDENT_REC_3"/>
    <property type="match status" value="1"/>
</dbReference>
<protein>
    <submittedName>
        <fullName evidence="9">TonB-linked outer membrane protein, SusC/RagA family</fullName>
    </submittedName>
</protein>
<evidence type="ECO:0000256" key="4">
    <source>
        <dbReference type="ARBA" id="ARBA00022692"/>
    </source>
</evidence>
<dbReference type="InterPro" id="IPR012910">
    <property type="entry name" value="Plug_dom"/>
</dbReference>
<accession>A0A1G9SK42</accession>
<dbReference type="Pfam" id="PF13715">
    <property type="entry name" value="CarbopepD_reg_2"/>
    <property type="match status" value="1"/>
</dbReference>
<gene>
    <name evidence="9" type="ORF">SAMN05421813_11097</name>
</gene>
<proteinExistence type="inferred from homology"/>
<sequence length="1130" mass="122331">MKILYQNTEFVRQVRRKTIRAMKLIAFFTLAAIFQLRAEVHSQSFNFNETNTTVKQMFKQIEKNSKYSIFYRLDQVNLDQKINVITSDGTIENVMSQVLQKQPLTFEVVDNVVVVKVVALALREAEPKDVIKGQVTDSKGQTLPGLSIKVKGSTIGTSTDANGNYSFDFPDNSVLVFSYIGFISQEVAVNGRVSINVVMVEDLQSLSEVVVTALGITRDKKALAYSLTEVKGDSFTQARENNLGNALSGKIAGVNASSTATGPGGSSRVIIRGNGSLSGDNQPLYVVNGVPINNSNNGTPGTFGGKDGGDGLISINPDDIETLSVLKGGPAAALYGSRAANGVILITTKSGSAQKGLGVEFNSTYTLENVLSIPDWQYEYGSGDRGLKPTSASSARVMGRTSWGAKLDGTPVIQLDGVLRPYSAQKDNNKNFYNTGATFSNTIALNGGTENANFRFSVSDMKNDGIIPNSGINRNTFNLSANANLSKKIVFEGSAQYNIELNKNRTAIADFTSNPNASVGVMATSLDVRTLDPGYDANQFEVPWADDPFVTNPYFAVNKVKNEDERRRFIGSFSTRYNISDFLYARARVGIDYFNTNGWSIVPTGQQYNNFGTYSTSRINGYETNLEGLIGFDKTFGKFSVNAIAGGNQMYTQNRSGGLSSGNLNVPFNYFISNGASQSFTDSFGESAINSLFGSVDVGFNSYLYLNMSARQDWFSTLSPSSNSVLYPSVGLSFVFSDAMSSKPSWLDYGKIRTSWAEVGGGMPGPYGLDLLYSAGAISHLGQPLMTITGTTIPNPLKPFTSTTAEAGIEIRALNNRIGADLTIYEKTTTNDIVSATIPTTSGYSAVSLNVGEMRNRGVELLLTGAPVRSTSGLNWDLSFNMAYNENTVVKIAEGLTSLTGGQPRTQNARVNHYEGQPYGMIAGFKIKEDASGNKVYNNASGLPIQSTIMPLGRGVPPLTLGLTNSFRYKAFSMGFLLDGKFGAKIYTSTNAYGTRFGLDKRTVESGVRESGVTVKGVDQNGAPFTKLLSAQDYFQGIAYSITDEFVYDADFIKLRQLTFGYTLPQKLIAKTPFQSANLSLVARNLWMIYNQTPNVDPESSYSISGSSYGLENFGVPPTRSFGLNLLVKF</sequence>
<evidence type="ECO:0000313" key="9">
    <source>
        <dbReference type="EMBL" id="SDM35866.1"/>
    </source>
</evidence>